<protein>
    <submittedName>
        <fullName evidence="2">Uncharacterized protein</fullName>
    </submittedName>
</protein>
<proteinExistence type="predicted"/>
<dbReference type="OrthoDB" id="7831717at2"/>
<dbReference type="AlphaFoldDB" id="A0A0X3TT05"/>
<evidence type="ECO:0000313" key="3">
    <source>
        <dbReference type="Proteomes" id="UP000053690"/>
    </source>
</evidence>
<feature type="transmembrane region" description="Helical" evidence="1">
    <location>
        <begin position="21"/>
        <end position="43"/>
    </location>
</feature>
<gene>
    <name evidence="2" type="ORF">AVO44_10690</name>
</gene>
<name>A0A0X3TT05_9RHOB</name>
<keyword evidence="1" id="KW-0812">Transmembrane</keyword>
<keyword evidence="1" id="KW-0472">Membrane</keyword>
<dbReference type="Proteomes" id="UP000053690">
    <property type="component" value="Unassembled WGS sequence"/>
</dbReference>
<dbReference type="RefSeq" id="WP_068336609.1">
    <property type="nucleotide sequence ID" value="NZ_LQBP01000005.1"/>
</dbReference>
<organism evidence="2 3">
    <name type="scientific">Ruegeria profundi</name>
    <dbReference type="NCBI Taxonomy" id="1685378"/>
    <lineage>
        <taxon>Bacteria</taxon>
        <taxon>Pseudomonadati</taxon>
        <taxon>Pseudomonadota</taxon>
        <taxon>Alphaproteobacteria</taxon>
        <taxon>Rhodobacterales</taxon>
        <taxon>Roseobacteraceae</taxon>
        <taxon>Ruegeria</taxon>
    </lineage>
</organism>
<evidence type="ECO:0000256" key="1">
    <source>
        <dbReference type="SAM" id="Phobius"/>
    </source>
</evidence>
<reference evidence="3" key="1">
    <citation type="submission" date="2015-12" db="EMBL/GenBank/DDBJ databases">
        <authorList>
            <person name="Zhang G."/>
            <person name="Stingl U."/>
        </authorList>
    </citation>
    <scope>NUCLEOTIDE SEQUENCE [LARGE SCALE GENOMIC DNA]</scope>
    <source>
        <strain evidence="3">ZGT108</strain>
    </source>
</reference>
<accession>A0A0X3TT05</accession>
<feature type="transmembrane region" description="Helical" evidence="1">
    <location>
        <begin position="76"/>
        <end position="95"/>
    </location>
</feature>
<feature type="transmembrane region" description="Helical" evidence="1">
    <location>
        <begin position="183"/>
        <end position="210"/>
    </location>
</feature>
<sequence length="211" mass="24254">MPFTPTWELLSSFGSSRFAKLSVFVPVFGYFIIFNDAFVALVGSSMEWACIAFQSVACGDGGFAKLDNDFMLRKVVNIYIALSAIGLSTVVFQGFCPHEVKKFWHVEDYVAENTKVFHHEFNRRIRSVLNKSVPKDTSRIQETFNRYKEYDRPKASEMYDRDILALWFSFQNTRFEAARWTCFVFFTVGVALLTYPTVTVFLKVCAIIIMG</sequence>
<keyword evidence="1" id="KW-1133">Transmembrane helix</keyword>
<keyword evidence="3" id="KW-1185">Reference proteome</keyword>
<dbReference type="EMBL" id="LQBP01000005">
    <property type="protein sequence ID" value="KUJ78852.1"/>
    <property type="molecule type" value="Genomic_DNA"/>
</dbReference>
<comment type="caution">
    <text evidence="2">The sequence shown here is derived from an EMBL/GenBank/DDBJ whole genome shotgun (WGS) entry which is preliminary data.</text>
</comment>
<evidence type="ECO:0000313" key="2">
    <source>
        <dbReference type="EMBL" id="KUJ78852.1"/>
    </source>
</evidence>